<name>A0A7G1HY94_9BACT</name>
<proteinExistence type="inferred from homology"/>
<sequence>MKSCYLPIASFFLSISLLANSQQIEKGGISSEMLQQIKQSYQGTSTDKAIRNAICNNDINKLAINIDNKNNFDTYFSHKVNSKGITDQKSSGRCWLFTGLNVFRAQAIAKYDMGDFQFSQVYPFFWDQLEKANLFLQGIIDTRKKPINDKMVEWLFKNPLSDGGQFTGISDILSKYGVVPAEVMTETYSSENTSRMAYLIKLKLREFGIQLRNEAAQGNSVTSLEKSKTQMLGTIYRMLVLNLGEPPASFTWTRKDAKGNPVETKKYTPMSFFNEFIGKDLTNNYIMLMNDPSRDYYKLYEIDYDRHRYDGRNWTYVNLPIEDIKEMAIASIKDSTMMYFSCDVGKFFDRERGLLDIDYYDYGSLMGTTFNMDKKQRVQTFASGSSHAMTLMAVDLDPNGKPKKWMVENSWGPGANSGHLIMTDKWFDEYMFRLVVDKKYITPKVKEVLKQKATLLPAWDPMFAEEK</sequence>
<evidence type="ECO:0000313" key="7">
    <source>
        <dbReference type="EMBL" id="BCI64679.1"/>
    </source>
</evidence>
<dbReference type="InterPro" id="IPR038765">
    <property type="entry name" value="Papain-like_cys_pep_sf"/>
</dbReference>
<evidence type="ECO:0000256" key="2">
    <source>
        <dbReference type="ARBA" id="ARBA00022801"/>
    </source>
</evidence>
<dbReference type="AlphaFoldDB" id="A0A7G1HY94"/>
<accession>A0A7G1HY94</accession>
<dbReference type="PROSITE" id="PS00139">
    <property type="entry name" value="THIOL_PROTEASE_CYS"/>
    <property type="match status" value="1"/>
</dbReference>
<keyword evidence="8" id="KW-1185">Reference proteome</keyword>
<feature type="chain" id="PRO_5028873759" description="Aminopeptidase" evidence="6">
    <location>
        <begin position="20"/>
        <end position="467"/>
    </location>
</feature>
<dbReference type="PIRSF" id="PIRSF005700">
    <property type="entry name" value="PepC"/>
    <property type="match status" value="1"/>
</dbReference>
<dbReference type="InterPro" id="IPR000169">
    <property type="entry name" value="Pept_cys_AS"/>
</dbReference>
<dbReference type="GO" id="GO:0009636">
    <property type="term" value="P:response to toxic substance"/>
    <property type="evidence" value="ECO:0007669"/>
    <property type="project" value="TreeGrafter"/>
</dbReference>
<dbReference type="EMBL" id="AP023322">
    <property type="protein sequence ID" value="BCI64679.1"/>
    <property type="molecule type" value="Genomic_DNA"/>
</dbReference>
<dbReference type="GO" id="GO:0070005">
    <property type="term" value="F:cysteine-type aminopeptidase activity"/>
    <property type="evidence" value="ECO:0007669"/>
    <property type="project" value="InterPro"/>
</dbReference>
<feature type="active site" evidence="5">
    <location>
        <position position="409"/>
    </location>
</feature>
<dbReference type="InterPro" id="IPR004134">
    <property type="entry name" value="Peptidase_C1B"/>
</dbReference>
<evidence type="ECO:0000256" key="3">
    <source>
        <dbReference type="ARBA" id="ARBA00022807"/>
    </source>
</evidence>
<feature type="active site" evidence="5">
    <location>
        <position position="387"/>
    </location>
</feature>
<organism evidence="7 8">
    <name type="scientific">Coprobacter secundus subsp. similis</name>
    <dbReference type="NCBI Taxonomy" id="2751153"/>
    <lineage>
        <taxon>Bacteria</taxon>
        <taxon>Pseudomonadati</taxon>
        <taxon>Bacteroidota</taxon>
        <taxon>Bacteroidia</taxon>
        <taxon>Bacteroidales</taxon>
        <taxon>Barnesiellaceae</taxon>
        <taxon>Coprobacter</taxon>
    </lineage>
</organism>
<dbReference type="SUPFAM" id="SSF54001">
    <property type="entry name" value="Cysteine proteinases"/>
    <property type="match status" value="1"/>
</dbReference>
<feature type="active site" evidence="5">
    <location>
        <position position="94"/>
    </location>
</feature>
<dbReference type="KEGG" id="copr:Cop2CBH44_30320"/>
<reference evidence="8" key="1">
    <citation type="submission" date="2020-07" db="EMBL/GenBank/DDBJ databases">
        <title>Complete genome sequencing of Coprobacter sp. strain 2CBH44.</title>
        <authorList>
            <person name="Sakamoto M."/>
            <person name="Murakami T."/>
            <person name="Mori H."/>
        </authorList>
    </citation>
    <scope>NUCLEOTIDE SEQUENCE [LARGE SCALE GENOMIC DNA]</scope>
    <source>
        <strain evidence="8">2CBH44</strain>
    </source>
</reference>
<dbReference type="PANTHER" id="PTHR10363:SF2">
    <property type="entry name" value="BLEOMYCIN HYDROLASE"/>
    <property type="match status" value="1"/>
</dbReference>
<keyword evidence="6" id="KW-0732">Signal</keyword>
<dbReference type="Gene3D" id="3.90.70.10">
    <property type="entry name" value="Cysteine proteinases"/>
    <property type="match status" value="1"/>
</dbReference>
<dbReference type="CDD" id="cd00585">
    <property type="entry name" value="Peptidase_C1B"/>
    <property type="match status" value="1"/>
</dbReference>
<keyword evidence="1 4" id="KW-0645">Protease</keyword>
<gene>
    <name evidence="7" type="ORF">Cop2CBH44_30320</name>
</gene>
<dbReference type="GO" id="GO:0043418">
    <property type="term" value="P:homocysteine catabolic process"/>
    <property type="evidence" value="ECO:0007669"/>
    <property type="project" value="TreeGrafter"/>
</dbReference>
<dbReference type="GO" id="GO:0006508">
    <property type="term" value="P:proteolysis"/>
    <property type="evidence" value="ECO:0007669"/>
    <property type="project" value="UniProtKB-KW"/>
</dbReference>
<dbReference type="PANTHER" id="PTHR10363">
    <property type="entry name" value="BLEOMYCIN HYDROLASE"/>
    <property type="match status" value="1"/>
</dbReference>
<keyword evidence="2 4" id="KW-0378">Hydrolase</keyword>
<evidence type="ECO:0000256" key="4">
    <source>
        <dbReference type="PIRNR" id="PIRNR005700"/>
    </source>
</evidence>
<dbReference type="Pfam" id="PF03051">
    <property type="entry name" value="Peptidase_C1_2"/>
    <property type="match status" value="1"/>
</dbReference>
<protein>
    <recommendedName>
        <fullName evidence="4">Aminopeptidase</fullName>
    </recommendedName>
</protein>
<dbReference type="RefSeq" id="WP_021930950.1">
    <property type="nucleotide sequence ID" value="NZ_AP023322.1"/>
</dbReference>
<evidence type="ECO:0000313" key="8">
    <source>
        <dbReference type="Proteomes" id="UP000594042"/>
    </source>
</evidence>
<feature type="signal peptide" evidence="6">
    <location>
        <begin position="1"/>
        <end position="19"/>
    </location>
</feature>
<comment type="similarity">
    <text evidence="4">Belongs to the peptidase C1 family.</text>
</comment>
<keyword evidence="4 7" id="KW-0031">Aminopeptidase</keyword>
<dbReference type="GO" id="GO:0005737">
    <property type="term" value="C:cytoplasm"/>
    <property type="evidence" value="ECO:0007669"/>
    <property type="project" value="TreeGrafter"/>
</dbReference>
<evidence type="ECO:0000256" key="6">
    <source>
        <dbReference type="SAM" id="SignalP"/>
    </source>
</evidence>
<evidence type="ECO:0000256" key="5">
    <source>
        <dbReference type="PIRSR" id="PIRSR005700-1"/>
    </source>
</evidence>
<keyword evidence="3 4" id="KW-0788">Thiol protease</keyword>
<evidence type="ECO:0000256" key="1">
    <source>
        <dbReference type="ARBA" id="ARBA00022670"/>
    </source>
</evidence>
<dbReference type="Proteomes" id="UP000594042">
    <property type="component" value="Chromosome"/>
</dbReference>